<feature type="binding site" evidence="11">
    <location>
        <position position="41"/>
    </location>
    <ligand>
        <name>GTP</name>
        <dbReference type="ChEBI" id="CHEBI:37565"/>
    </ligand>
</feature>
<evidence type="ECO:0000256" key="10">
    <source>
        <dbReference type="ARBA" id="ARBA00023134"/>
    </source>
</evidence>
<dbReference type="Gene3D" id="3.40.50.300">
    <property type="entry name" value="P-loop containing nucleotide triphosphate hydrolases"/>
    <property type="match status" value="1"/>
</dbReference>
<dbReference type="GeneID" id="89939874"/>
<evidence type="ECO:0000256" key="7">
    <source>
        <dbReference type="ARBA" id="ARBA00022892"/>
    </source>
</evidence>
<evidence type="ECO:0000313" key="15">
    <source>
        <dbReference type="Proteomes" id="UP001302812"/>
    </source>
</evidence>
<dbReference type="PANTHER" id="PTHR45684">
    <property type="entry name" value="RE74312P"/>
    <property type="match status" value="1"/>
</dbReference>
<dbReference type="GO" id="GO:0005783">
    <property type="term" value="C:endoplasmic reticulum"/>
    <property type="evidence" value="ECO:0007669"/>
    <property type="project" value="UniProtKB-SubCell"/>
</dbReference>
<comment type="subcellular location">
    <subcellularLocation>
        <location evidence="1">Endoplasmic reticulum</location>
    </subcellularLocation>
    <subcellularLocation>
        <location evidence="2">Golgi apparatus</location>
    </subcellularLocation>
</comment>
<dbReference type="InterPro" id="IPR006689">
    <property type="entry name" value="Small_GTPase_ARF/SAR"/>
</dbReference>
<keyword evidence="7" id="KW-0931">ER-Golgi transport</keyword>
<evidence type="ECO:0000256" key="8">
    <source>
        <dbReference type="ARBA" id="ARBA00022927"/>
    </source>
</evidence>
<evidence type="ECO:0000256" key="9">
    <source>
        <dbReference type="ARBA" id="ARBA00023034"/>
    </source>
</evidence>
<accession>A0AAN6QLC8</accession>
<feature type="binding site" evidence="12">
    <location>
        <begin position="35"/>
        <end position="42"/>
    </location>
    <ligand>
        <name>GTP</name>
        <dbReference type="ChEBI" id="CHEBI:37565"/>
    </ligand>
</feature>
<evidence type="ECO:0000256" key="13">
    <source>
        <dbReference type="PIRSR" id="PIRSR606689-2"/>
    </source>
</evidence>
<evidence type="ECO:0000313" key="14">
    <source>
        <dbReference type="EMBL" id="KAK4109910.1"/>
    </source>
</evidence>
<keyword evidence="4" id="KW-0813">Transport</keyword>
<sequence length="109" mass="11875">MGISDWFYYSLSCLDYTLFYIGLHRPKTAKLVVVGLENAGKSSLLQNLANRPPGFAVDTSHPGLETLVRGSISFTALDVGGHHQTRELWTKTICGASAVVFMVDAQDAE</sequence>
<feature type="binding site" evidence="12">
    <location>
        <position position="81"/>
    </location>
    <ligand>
        <name>GTP</name>
        <dbReference type="ChEBI" id="CHEBI:37565"/>
    </ligand>
</feature>
<evidence type="ECO:0000256" key="12">
    <source>
        <dbReference type="PIRSR" id="PIRSR606689-1"/>
    </source>
</evidence>
<evidence type="ECO:0000256" key="3">
    <source>
        <dbReference type="ARBA" id="ARBA00007507"/>
    </source>
</evidence>
<evidence type="ECO:0000256" key="2">
    <source>
        <dbReference type="ARBA" id="ARBA00004555"/>
    </source>
</evidence>
<feature type="binding site" evidence="11">
    <location>
        <position position="40"/>
    </location>
    <ligand>
        <name>GTP</name>
        <dbReference type="ChEBI" id="CHEBI:37565"/>
    </ligand>
</feature>
<dbReference type="GO" id="GO:0005794">
    <property type="term" value="C:Golgi apparatus"/>
    <property type="evidence" value="ECO:0007669"/>
    <property type="project" value="UniProtKB-SubCell"/>
</dbReference>
<reference evidence="14" key="2">
    <citation type="submission" date="2023-05" db="EMBL/GenBank/DDBJ databases">
        <authorList>
            <consortium name="Lawrence Berkeley National Laboratory"/>
            <person name="Steindorff A."/>
            <person name="Hensen N."/>
            <person name="Bonometti L."/>
            <person name="Westerberg I."/>
            <person name="Brannstrom I.O."/>
            <person name="Guillou S."/>
            <person name="Cros-Aarteil S."/>
            <person name="Calhoun S."/>
            <person name="Haridas S."/>
            <person name="Kuo A."/>
            <person name="Mondo S."/>
            <person name="Pangilinan J."/>
            <person name="Riley R."/>
            <person name="Labutti K."/>
            <person name="Andreopoulos B."/>
            <person name="Lipzen A."/>
            <person name="Chen C."/>
            <person name="Yanf M."/>
            <person name="Daum C."/>
            <person name="Ng V."/>
            <person name="Clum A."/>
            <person name="Ohm R."/>
            <person name="Martin F."/>
            <person name="Silar P."/>
            <person name="Natvig D."/>
            <person name="Lalanne C."/>
            <person name="Gautier V."/>
            <person name="Ament-Velasquez S.L."/>
            <person name="Kruys A."/>
            <person name="Hutchinson M.I."/>
            <person name="Powell A.J."/>
            <person name="Barry K."/>
            <person name="Miller A.N."/>
            <person name="Grigoriev I.V."/>
            <person name="Debuchy R."/>
            <person name="Gladieux P."/>
            <person name="Thoren M.H."/>
            <person name="Johannesson H."/>
        </authorList>
    </citation>
    <scope>NUCLEOTIDE SEQUENCE</scope>
    <source>
        <strain evidence="14">CBS 508.74</strain>
    </source>
</reference>
<proteinExistence type="inferred from homology"/>
<evidence type="ECO:0000256" key="4">
    <source>
        <dbReference type="ARBA" id="ARBA00022448"/>
    </source>
</evidence>
<keyword evidence="8" id="KW-0653">Protein transport</keyword>
<dbReference type="AlphaFoldDB" id="A0AAN6QLC8"/>
<dbReference type="Proteomes" id="UP001302812">
    <property type="component" value="Unassembled WGS sequence"/>
</dbReference>
<dbReference type="GO" id="GO:0003924">
    <property type="term" value="F:GTPase activity"/>
    <property type="evidence" value="ECO:0007669"/>
    <property type="project" value="InterPro"/>
</dbReference>
<keyword evidence="13" id="KW-0460">Magnesium</keyword>
<name>A0AAN6QLC8_9PEZI</name>
<comment type="similarity">
    <text evidence="3">Belongs to the small GTPase superfamily. SAR1 family.</text>
</comment>
<dbReference type="GO" id="GO:0006886">
    <property type="term" value="P:intracellular protein transport"/>
    <property type="evidence" value="ECO:0007669"/>
    <property type="project" value="InterPro"/>
</dbReference>
<feature type="binding site" evidence="11">
    <location>
        <position position="38"/>
    </location>
    <ligand>
        <name>GTP</name>
        <dbReference type="ChEBI" id="CHEBI:37565"/>
    </ligand>
</feature>
<keyword evidence="13" id="KW-0479">Metal-binding</keyword>
<keyword evidence="9" id="KW-0333">Golgi apparatus</keyword>
<evidence type="ECO:0000256" key="5">
    <source>
        <dbReference type="ARBA" id="ARBA00022741"/>
    </source>
</evidence>
<feature type="binding site" evidence="13">
    <location>
        <position position="42"/>
    </location>
    <ligand>
        <name>Mg(2+)</name>
        <dbReference type="ChEBI" id="CHEBI:18420"/>
    </ligand>
</feature>
<dbReference type="RefSeq" id="XP_064667480.1">
    <property type="nucleotide sequence ID" value="XM_064815749.1"/>
</dbReference>
<dbReference type="GO" id="GO:0046872">
    <property type="term" value="F:metal ion binding"/>
    <property type="evidence" value="ECO:0007669"/>
    <property type="project" value="UniProtKB-KW"/>
</dbReference>
<dbReference type="Pfam" id="PF00025">
    <property type="entry name" value="Arf"/>
    <property type="match status" value="1"/>
</dbReference>
<dbReference type="EMBL" id="MU853353">
    <property type="protein sequence ID" value="KAK4109910.1"/>
    <property type="molecule type" value="Genomic_DNA"/>
</dbReference>
<dbReference type="PRINTS" id="PR00328">
    <property type="entry name" value="SAR1GTPBP"/>
</dbReference>
<feature type="binding site" evidence="13">
    <location>
        <position position="59"/>
    </location>
    <ligand>
        <name>Mg(2+)</name>
        <dbReference type="ChEBI" id="CHEBI:18420"/>
    </ligand>
</feature>
<gene>
    <name evidence="14" type="ORF">N656DRAFT_782353</name>
</gene>
<dbReference type="SUPFAM" id="SSF52540">
    <property type="entry name" value="P-loop containing nucleoside triphosphate hydrolases"/>
    <property type="match status" value="1"/>
</dbReference>
<evidence type="ECO:0000256" key="1">
    <source>
        <dbReference type="ARBA" id="ARBA00004240"/>
    </source>
</evidence>
<keyword evidence="5 11" id="KW-0547">Nucleotide-binding</keyword>
<reference evidence="14" key="1">
    <citation type="journal article" date="2023" name="Mol. Phylogenet. Evol.">
        <title>Genome-scale phylogeny and comparative genomics of the fungal order Sordariales.</title>
        <authorList>
            <person name="Hensen N."/>
            <person name="Bonometti L."/>
            <person name="Westerberg I."/>
            <person name="Brannstrom I.O."/>
            <person name="Guillou S."/>
            <person name="Cros-Aarteil S."/>
            <person name="Calhoun S."/>
            <person name="Haridas S."/>
            <person name="Kuo A."/>
            <person name="Mondo S."/>
            <person name="Pangilinan J."/>
            <person name="Riley R."/>
            <person name="LaButti K."/>
            <person name="Andreopoulos B."/>
            <person name="Lipzen A."/>
            <person name="Chen C."/>
            <person name="Yan M."/>
            <person name="Daum C."/>
            <person name="Ng V."/>
            <person name="Clum A."/>
            <person name="Steindorff A."/>
            <person name="Ohm R.A."/>
            <person name="Martin F."/>
            <person name="Silar P."/>
            <person name="Natvig D.O."/>
            <person name="Lalanne C."/>
            <person name="Gautier V."/>
            <person name="Ament-Velasquez S.L."/>
            <person name="Kruys A."/>
            <person name="Hutchinson M.I."/>
            <person name="Powell A.J."/>
            <person name="Barry K."/>
            <person name="Miller A.N."/>
            <person name="Grigoriev I.V."/>
            <person name="Debuchy R."/>
            <person name="Gladieux P."/>
            <person name="Hiltunen Thoren M."/>
            <person name="Johannesson H."/>
        </authorList>
    </citation>
    <scope>NUCLEOTIDE SEQUENCE</scope>
    <source>
        <strain evidence="14">CBS 508.74</strain>
    </source>
</reference>
<protein>
    <submittedName>
        <fullName evidence="14">Uncharacterized protein</fullName>
    </submittedName>
</protein>
<dbReference type="InterPro" id="IPR027417">
    <property type="entry name" value="P-loop_NTPase"/>
</dbReference>
<dbReference type="GO" id="GO:0016192">
    <property type="term" value="P:vesicle-mediated transport"/>
    <property type="evidence" value="ECO:0007669"/>
    <property type="project" value="UniProtKB-KW"/>
</dbReference>
<dbReference type="InterPro" id="IPR006687">
    <property type="entry name" value="Small_GTPase_SAR1"/>
</dbReference>
<keyword evidence="10 12" id="KW-0342">GTP-binding</keyword>
<dbReference type="GO" id="GO:0005525">
    <property type="term" value="F:GTP binding"/>
    <property type="evidence" value="ECO:0007669"/>
    <property type="project" value="UniProtKB-KW"/>
</dbReference>
<evidence type="ECO:0000256" key="6">
    <source>
        <dbReference type="ARBA" id="ARBA00022824"/>
    </source>
</evidence>
<organism evidence="14 15">
    <name type="scientific">Canariomyces notabilis</name>
    <dbReference type="NCBI Taxonomy" id="2074819"/>
    <lineage>
        <taxon>Eukaryota</taxon>
        <taxon>Fungi</taxon>
        <taxon>Dikarya</taxon>
        <taxon>Ascomycota</taxon>
        <taxon>Pezizomycotina</taxon>
        <taxon>Sordariomycetes</taxon>
        <taxon>Sordariomycetidae</taxon>
        <taxon>Sordariales</taxon>
        <taxon>Chaetomiaceae</taxon>
        <taxon>Canariomyces</taxon>
    </lineage>
</organism>
<evidence type="ECO:0000256" key="11">
    <source>
        <dbReference type="PIRSR" id="PIRSR606687-2"/>
    </source>
</evidence>
<keyword evidence="15" id="KW-1185">Reference proteome</keyword>
<keyword evidence="6" id="KW-0256">Endoplasmic reticulum</keyword>
<comment type="caution">
    <text evidence="14">The sequence shown here is derived from an EMBL/GenBank/DDBJ whole genome shotgun (WGS) entry which is preliminary data.</text>
</comment>